<dbReference type="SUPFAM" id="SSF52833">
    <property type="entry name" value="Thioredoxin-like"/>
    <property type="match status" value="1"/>
</dbReference>
<dbReference type="EMBL" id="ACXX02000011">
    <property type="protein sequence ID" value="EGD46855.1"/>
    <property type="molecule type" value="Genomic_DNA"/>
</dbReference>
<dbReference type="Gene3D" id="3.40.30.10">
    <property type="entry name" value="Glutaredoxin"/>
    <property type="match status" value="1"/>
</dbReference>
<protein>
    <recommendedName>
        <fullName evidence="3">Thioredoxin domain-containing protein</fullName>
    </recommendedName>
</protein>
<evidence type="ECO:0000313" key="1">
    <source>
        <dbReference type="EMBL" id="EGD46855.1"/>
    </source>
</evidence>
<dbReference type="OrthoDB" id="307780at2"/>
<dbReference type="RefSeq" id="WP_004620916.1">
    <property type="nucleotide sequence ID" value="NZ_ACXX02000011.1"/>
</dbReference>
<organism evidence="1 2">
    <name type="scientific">Ruminiclostridium papyrosolvens DSM 2782</name>
    <dbReference type="NCBI Taxonomy" id="588581"/>
    <lineage>
        <taxon>Bacteria</taxon>
        <taxon>Bacillati</taxon>
        <taxon>Bacillota</taxon>
        <taxon>Clostridia</taxon>
        <taxon>Eubacteriales</taxon>
        <taxon>Oscillospiraceae</taxon>
        <taxon>Ruminiclostridium</taxon>
    </lineage>
</organism>
<name>F1TFD1_9FIRM</name>
<accession>F1TFD1</accession>
<sequence>MINKIEIQKEQALNAIKNGEFDKSITTSKEMVLIVLTQDWCPQWQALKTWLYDSTDVKADIDVYELEYNTTDYFEEFKTFKEEQLGNSEIPYLRFYRNGALIEETNYISKDRFTEIIGQ</sequence>
<proteinExistence type="predicted"/>
<dbReference type="STRING" id="588581.Cpap_1395"/>
<comment type="caution">
    <text evidence="1">The sequence shown here is derived from an EMBL/GenBank/DDBJ whole genome shotgun (WGS) entry which is preliminary data.</text>
</comment>
<reference evidence="1" key="2">
    <citation type="submission" date="2011-01" db="EMBL/GenBank/DDBJ databases">
        <title>The Non-contiguous Finished genome of Clostridium papyrosolvens.</title>
        <authorList>
            <person name="Lucas S."/>
            <person name="Copeland A."/>
            <person name="Lapidus A."/>
            <person name="Cheng J.-F."/>
            <person name="Goodwin L."/>
            <person name="Pitluck S."/>
            <person name="Misra M."/>
            <person name="Chertkov O."/>
            <person name="Detter J.C."/>
            <person name="Han C."/>
            <person name="Tapia R."/>
            <person name="Land M."/>
            <person name="Hauser L."/>
            <person name="Kyrpides N."/>
            <person name="Ivanova N."/>
            <person name="Pagani I."/>
            <person name="Mouttaki H."/>
            <person name="He Z."/>
            <person name="Zhou J."/>
            <person name="Hemme C.L."/>
            <person name="Woyke T."/>
        </authorList>
    </citation>
    <scope>NUCLEOTIDE SEQUENCE [LARGE SCALE GENOMIC DNA]</scope>
    <source>
        <strain evidence="1">DSM 2782</strain>
    </source>
</reference>
<evidence type="ECO:0008006" key="3">
    <source>
        <dbReference type="Google" id="ProtNLM"/>
    </source>
</evidence>
<reference evidence="1" key="1">
    <citation type="submission" date="2009-07" db="EMBL/GenBank/DDBJ databases">
        <authorList>
            <consortium name="US DOE Joint Genome Institute (JGI-PGF)"/>
            <person name="Lucas S."/>
            <person name="Copeland A."/>
            <person name="Lapidus A."/>
            <person name="Glavina del Rio T."/>
            <person name="Tice H."/>
            <person name="Bruce D."/>
            <person name="Goodwin L."/>
            <person name="Pitluck S."/>
            <person name="Larimer F."/>
            <person name="Land M.L."/>
            <person name="Mouttaki H."/>
            <person name="He Z."/>
            <person name="Zhou J."/>
            <person name="Hemme C.L."/>
        </authorList>
    </citation>
    <scope>NUCLEOTIDE SEQUENCE [LARGE SCALE GENOMIC DNA]</scope>
    <source>
        <strain evidence="1">DSM 2782</strain>
    </source>
</reference>
<dbReference type="Proteomes" id="UP000003860">
    <property type="component" value="Unassembled WGS sequence"/>
</dbReference>
<dbReference type="InterPro" id="IPR036249">
    <property type="entry name" value="Thioredoxin-like_sf"/>
</dbReference>
<evidence type="ECO:0000313" key="2">
    <source>
        <dbReference type="Proteomes" id="UP000003860"/>
    </source>
</evidence>
<dbReference type="eggNOG" id="ENOG50336EA">
    <property type="taxonomic scope" value="Bacteria"/>
</dbReference>
<gene>
    <name evidence="1" type="ORF">Cpap_1395</name>
</gene>
<keyword evidence="2" id="KW-1185">Reference proteome</keyword>
<dbReference type="AlphaFoldDB" id="F1TFD1"/>